<evidence type="ECO:0000313" key="11">
    <source>
        <dbReference type="Proteomes" id="UP000291933"/>
    </source>
</evidence>
<dbReference type="GO" id="GO:0005524">
    <property type="term" value="F:ATP binding"/>
    <property type="evidence" value="ECO:0007669"/>
    <property type="project" value="UniProtKB-KW"/>
</dbReference>
<evidence type="ECO:0000256" key="2">
    <source>
        <dbReference type="ARBA" id="ARBA00022692"/>
    </source>
</evidence>
<feature type="domain" description="ABC transmembrane type-1" evidence="9">
    <location>
        <begin position="19"/>
        <end position="299"/>
    </location>
</feature>
<keyword evidence="6 7" id="KW-0472">Membrane</keyword>
<dbReference type="EMBL" id="SDMR01000019">
    <property type="protein sequence ID" value="TBT93075.1"/>
    <property type="molecule type" value="Genomic_DNA"/>
</dbReference>
<dbReference type="Gene3D" id="1.20.1560.10">
    <property type="entry name" value="ABC transporter type 1, transmembrane domain"/>
    <property type="match status" value="1"/>
</dbReference>
<evidence type="ECO:0000256" key="4">
    <source>
        <dbReference type="ARBA" id="ARBA00022840"/>
    </source>
</evidence>
<dbReference type="GO" id="GO:0034040">
    <property type="term" value="F:ATPase-coupled lipid transmembrane transporter activity"/>
    <property type="evidence" value="ECO:0007669"/>
    <property type="project" value="TreeGrafter"/>
</dbReference>
<protein>
    <submittedName>
        <fullName evidence="10">Thiol reductant ABC exporter subunit CydC</fullName>
    </submittedName>
</protein>
<feature type="transmembrane region" description="Helical" evidence="7">
    <location>
        <begin position="238"/>
        <end position="259"/>
    </location>
</feature>
<dbReference type="GO" id="GO:0016887">
    <property type="term" value="F:ATP hydrolysis activity"/>
    <property type="evidence" value="ECO:0007669"/>
    <property type="project" value="InterPro"/>
</dbReference>
<dbReference type="PROSITE" id="PS50893">
    <property type="entry name" value="ABC_TRANSPORTER_2"/>
    <property type="match status" value="1"/>
</dbReference>
<feature type="transmembrane region" description="Helical" evidence="7">
    <location>
        <begin position="21"/>
        <end position="42"/>
    </location>
</feature>
<evidence type="ECO:0000259" key="9">
    <source>
        <dbReference type="PROSITE" id="PS50929"/>
    </source>
</evidence>
<accession>A0A4Q9KI76</accession>
<dbReference type="InterPro" id="IPR039421">
    <property type="entry name" value="Type_1_exporter"/>
</dbReference>
<dbReference type="Proteomes" id="UP000291933">
    <property type="component" value="Unassembled WGS sequence"/>
</dbReference>
<gene>
    <name evidence="10" type="primary">cydC</name>
    <name evidence="10" type="ORF">ET996_12595</name>
</gene>
<dbReference type="Pfam" id="PF00664">
    <property type="entry name" value="ABC_membrane"/>
    <property type="match status" value="1"/>
</dbReference>
<keyword evidence="4" id="KW-0067">ATP-binding</keyword>
<dbReference type="NCBIfam" id="TIGR02868">
    <property type="entry name" value="CydC"/>
    <property type="match status" value="1"/>
</dbReference>
<dbReference type="InterPro" id="IPR003593">
    <property type="entry name" value="AAA+_ATPase"/>
</dbReference>
<evidence type="ECO:0000256" key="6">
    <source>
        <dbReference type="ARBA" id="ARBA00023136"/>
    </source>
</evidence>
<dbReference type="Pfam" id="PF00005">
    <property type="entry name" value="ABC_tran"/>
    <property type="match status" value="1"/>
</dbReference>
<keyword evidence="11" id="KW-1185">Reference proteome</keyword>
<dbReference type="InterPro" id="IPR036640">
    <property type="entry name" value="ABC1_TM_sf"/>
</dbReference>
<evidence type="ECO:0000256" key="5">
    <source>
        <dbReference type="ARBA" id="ARBA00022989"/>
    </source>
</evidence>
<keyword evidence="2 7" id="KW-0812">Transmembrane</keyword>
<dbReference type="GO" id="GO:0034775">
    <property type="term" value="P:glutathione transmembrane transport"/>
    <property type="evidence" value="ECO:0007669"/>
    <property type="project" value="InterPro"/>
</dbReference>
<dbReference type="SUPFAM" id="SSF90123">
    <property type="entry name" value="ABC transporter transmembrane region"/>
    <property type="match status" value="1"/>
</dbReference>
<evidence type="ECO:0000256" key="1">
    <source>
        <dbReference type="ARBA" id="ARBA00004651"/>
    </source>
</evidence>
<dbReference type="PANTHER" id="PTHR24221:SF654">
    <property type="entry name" value="ATP-BINDING CASSETTE SUB-FAMILY B MEMBER 6"/>
    <property type="match status" value="1"/>
</dbReference>
<dbReference type="InterPro" id="IPR003439">
    <property type="entry name" value="ABC_transporter-like_ATP-bd"/>
</dbReference>
<dbReference type="OrthoDB" id="3237158at2"/>
<dbReference type="AlphaFoldDB" id="A0A4Q9KI76"/>
<comment type="subcellular location">
    <subcellularLocation>
        <location evidence="1">Cell membrane</location>
        <topology evidence="1">Multi-pass membrane protein</topology>
    </subcellularLocation>
</comment>
<feature type="transmembrane region" description="Helical" evidence="7">
    <location>
        <begin position="130"/>
        <end position="151"/>
    </location>
</feature>
<dbReference type="PANTHER" id="PTHR24221">
    <property type="entry name" value="ATP-BINDING CASSETTE SUB-FAMILY B"/>
    <property type="match status" value="1"/>
</dbReference>
<dbReference type="SMART" id="SM00382">
    <property type="entry name" value="AAA"/>
    <property type="match status" value="1"/>
</dbReference>
<dbReference type="InterPro" id="IPR011527">
    <property type="entry name" value="ABC1_TM_dom"/>
</dbReference>
<keyword evidence="3" id="KW-0547">Nucleotide-binding</keyword>
<dbReference type="PROSITE" id="PS50929">
    <property type="entry name" value="ABC_TM1F"/>
    <property type="match status" value="1"/>
</dbReference>
<dbReference type="GO" id="GO:0005886">
    <property type="term" value="C:plasma membrane"/>
    <property type="evidence" value="ECO:0007669"/>
    <property type="project" value="UniProtKB-SubCell"/>
</dbReference>
<proteinExistence type="predicted"/>
<organism evidence="10 11">
    <name type="scientific">Propioniciclava tarda</name>
    <dbReference type="NCBI Taxonomy" id="433330"/>
    <lineage>
        <taxon>Bacteria</taxon>
        <taxon>Bacillati</taxon>
        <taxon>Actinomycetota</taxon>
        <taxon>Actinomycetes</taxon>
        <taxon>Propionibacteriales</taxon>
        <taxon>Propionibacteriaceae</taxon>
        <taxon>Propioniciclava</taxon>
    </lineage>
</organism>
<comment type="caution">
    <text evidence="10">The sequence shown here is derived from an EMBL/GenBank/DDBJ whole genome shotgun (WGS) entry which is preliminary data.</text>
</comment>
<evidence type="ECO:0000256" key="7">
    <source>
        <dbReference type="SAM" id="Phobius"/>
    </source>
</evidence>
<evidence type="ECO:0000313" key="10">
    <source>
        <dbReference type="EMBL" id="TBT93075.1"/>
    </source>
</evidence>
<dbReference type="GO" id="GO:0140359">
    <property type="term" value="F:ABC-type transporter activity"/>
    <property type="evidence" value="ECO:0007669"/>
    <property type="project" value="InterPro"/>
</dbReference>
<dbReference type="CDD" id="cd03228">
    <property type="entry name" value="ABCC_MRP_Like"/>
    <property type="match status" value="1"/>
</dbReference>
<reference evidence="10 11" key="1">
    <citation type="submission" date="2019-01" db="EMBL/GenBank/DDBJ databases">
        <title>Lactibacter flavus gen. nov., sp. nov., a novel bacterium of the family Propionibacteriaceae isolated from raw milk and dairy products.</title>
        <authorList>
            <person name="Huptas C."/>
            <person name="Wenning M."/>
            <person name="Breitenwieser F."/>
            <person name="Doll E."/>
            <person name="Von Neubeck M."/>
            <person name="Busse H.-J."/>
            <person name="Scherer S."/>
        </authorList>
    </citation>
    <scope>NUCLEOTIDE SEQUENCE [LARGE SCALE GENOMIC DNA]</scope>
    <source>
        <strain evidence="10 11">DSM 22130</strain>
    </source>
</reference>
<sequence length="524" mass="54150">MNLIWKLLGGIDRPRLRVAGSVLLAALASGASVALMGTAAWMLSRAAEHPPEQALAVAAVGVRFFGISRGLFRYVERLVGHDLGLRMQSALRLLTYERLAQTTLLGRRRGDLLTRVVADVEAILDVVVRVFVPLVAGGIVIVATTAILATFNLPSALVLLATSLLAAVVAPLLAQSLSRSTDAAAVPARGALADVVHELARTAPDLVAYGADAAALDRLIAADAALRRAEQRAAFSRGIATAIQVAAAGIAVVAALAIGGPAVAAGTLDRTMLAVLALTPLALHEVFGDFAKAAQTFTRARVALDRVQSVLDEPLVGRGDLTPQTTAAAASDLLIQLDDVTVGWPGGQPLVEHLDLRVGPGERVALVGPSGIGKTTVAATILGLIPPLAGTVTTRGRLGYLAQDAHIFTTSVAENVKIGNKDASAAQVVDALARAGLPVDPALAVGELGSTLSGGEARRLAASRLFVGDYATIILDEPSEHLDPETAAALLDDLWTSTSGCPTLVITHDPEVVARCDRVVRLGR</sequence>
<dbReference type="InterPro" id="IPR014223">
    <property type="entry name" value="ABC_CydC/D"/>
</dbReference>
<evidence type="ECO:0000259" key="8">
    <source>
        <dbReference type="PROSITE" id="PS50893"/>
    </source>
</evidence>
<evidence type="ECO:0000256" key="3">
    <source>
        <dbReference type="ARBA" id="ARBA00022741"/>
    </source>
</evidence>
<dbReference type="InterPro" id="IPR027417">
    <property type="entry name" value="P-loop_NTPase"/>
</dbReference>
<dbReference type="Gene3D" id="3.40.50.300">
    <property type="entry name" value="P-loop containing nucleotide triphosphate hydrolases"/>
    <property type="match status" value="1"/>
</dbReference>
<keyword evidence="5 7" id="KW-1133">Transmembrane helix</keyword>
<feature type="domain" description="ABC transporter" evidence="8">
    <location>
        <begin position="335"/>
        <end position="524"/>
    </location>
</feature>
<dbReference type="SUPFAM" id="SSF52540">
    <property type="entry name" value="P-loop containing nucleoside triphosphate hydrolases"/>
    <property type="match status" value="1"/>
</dbReference>
<name>A0A4Q9KI76_PROTD</name>
<feature type="transmembrane region" description="Helical" evidence="7">
    <location>
        <begin position="54"/>
        <end position="72"/>
    </location>
</feature>
<dbReference type="GO" id="GO:0045454">
    <property type="term" value="P:cell redox homeostasis"/>
    <property type="evidence" value="ECO:0007669"/>
    <property type="project" value="InterPro"/>
</dbReference>
<feature type="transmembrane region" description="Helical" evidence="7">
    <location>
        <begin position="157"/>
        <end position="174"/>
    </location>
</feature>
<dbReference type="RefSeq" id="WP_131172914.1">
    <property type="nucleotide sequence ID" value="NZ_FXTL01000020.1"/>
</dbReference>